<feature type="compositionally biased region" description="Acidic residues" evidence="15">
    <location>
        <begin position="975"/>
        <end position="984"/>
    </location>
</feature>
<dbReference type="Pfam" id="PF12169">
    <property type="entry name" value="DNA_pol3_gamma3"/>
    <property type="match status" value="1"/>
</dbReference>
<dbReference type="GeneID" id="57097248"/>
<evidence type="ECO:0000256" key="14">
    <source>
        <dbReference type="ARBA" id="ARBA00049244"/>
    </source>
</evidence>
<feature type="domain" description="Hint" evidence="16">
    <location>
        <begin position="358"/>
        <end position="400"/>
    </location>
</feature>
<dbReference type="PRINTS" id="PR00379">
    <property type="entry name" value="INTEIN"/>
</dbReference>
<evidence type="ECO:0000259" key="16">
    <source>
        <dbReference type="SMART" id="SM00305"/>
    </source>
</evidence>
<dbReference type="EMBL" id="LAHD01000060">
    <property type="protein sequence ID" value="PHK02065.1"/>
    <property type="molecule type" value="Genomic_DNA"/>
</dbReference>
<keyword evidence="4" id="KW-0548">Nucleotidyltransferase</keyword>
<keyword evidence="3" id="KW-0808">Transferase</keyword>
<organism evidence="19 20">
    <name type="scientific">Nostoc linckia z8</name>
    <dbReference type="NCBI Taxonomy" id="1628746"/>
    <lineage>
        <taxon>Bacteria</taxon>
        <taxon>Bacillati</taxon>
        <taxon>Cyanobacteriota</taxon>
        <taxon>Cyanophyceae</taxon>
        <taxon>Nostocales</taxon>
        <taxon>Nostocaceae</taxon>
        <taxon>Nostoc</taxon>
    </lineage>
</organism>
<dbReference type="InterPro" id="IPR027417">
    <property type="entry name" value="P-loop_NTPase"/>
</dbReference>
<evidence type="ECO:0000259" key="17">
    <source>
        <dbReference type="SMART" id="SM00306"/>
    </source>
</evidence>
<dbReference type="InterPro" id="IPR006141">
    <property type="entry name" value="Intein_N"/>
</dbReference>
<dbReference type="GO" id="GO:0046872">
    <property type="term" value="F:metal ion binding"/>
    <property type="evidence" value="ECO:0007669"/>
    <property type="project" value="UniProtKB-KW"/>
</dbReference>
<dbReference type="NCBIfam" id="TIGR02397">
    <property type="entry name" value="dnaX_nterm"/>
    <property type="match status" value="1"/>
</dbReference>
<dbReference type="PANTHER" id="PTHR11669:SF0">
    <property type="entry name" value="PROTEIN STICHEL-LIKE 2"/>
    <property type="match status" value="1"/>
</dbReference>
<comment type="catalytic activity">
    <reaction evidence="14">
        <text>DNA(n) + a 2'-deoxyribonucleoside 5'-triphosphate = DNA(n+1) + diphosphate</text>
        <dbReference type="Rhea" id="RHEA:22508"/>
        <dbReference type="Rhea" id="RHEA-COMP:17339"/>
        <dbReference type="Rhea" id="RHEA-COMP:17340"/>
        <dbReference type="ChEBI" id="CHEBI:33019"/>
        <dbReference type="ChEBI" id="CHEBI:61560"/>
        <dbReference type="ChEBI" id="CHEBI:173112"/>
        <dbReference type="EC" id="2.7.7.7"/>
    </reaction>
</comment>
<evidence type="ECO:0000313" key="19">
    <source>
        <dbReference type="EMBL" id="PHK02065.1"/>
    </source>
</evidence>
<keyword evidence="6" id="KW-0479">Metal-binding</keyword>
<feature type="domain" description="AAA+ ATPase" evidence="18">
    <location>
        <begin position="37"/>
        <end position="205"/>
    </location>
</feature>
<feature type="compositionally biased region" description="Pro residues" evidence="15">
    <location>
        <begin position="924"/>
        <end position="936"/>
    </location>
</feature>
<dbReference type="SUPFAM" id="SSF51294">
    <property type="entry name" value="Hedgehog/intein (Hint) domain"/>
    <property type="match status" value="1"/>
</dbReference>
<dbReference type="InterPro" id="IPR008921">
    <property type="entry name" value="DNA_pol3_clamp-load_cplx_C"/>
</dbReference>
<evidence type="ECO:0000256" key="5">
    <source>
        <dbReference type="ARBA" id="ARBA00022705"/>
    </source>
</evidence>
<dbReference type="FunFam" id="3.40.50.300:FF:004780">
    <property type="entry name" value="DNA polymerase III subunit"/>
    <property type="match status" value="1"/>
</dbReference>
<keyword evidence="5" id="KW-0235">DNA replication</keyword>
<gene>
    <name evidence="19" type="ORF">VF08_19960</name>
</gene>
<evidence type="ECO:0000256" key="6">
    <source>
        <dbReference type="ARBA" id="ARBA00022723"/>
    </source>
</evidence>
<feature type="compositionally biased region" description="Low complexity" evidence="15">
    <location>
        <begin position="911"/>
        <end position="921"/>
    </location>
</feature>
<dbReference type="InterPro" id="IPR054506">
    <property type="entry name" value="DnaA_N-like_STI"/>
</dbReference>
<dbReference type="NCBIfam" id="TIGR01445">
    <property type="entry name" value="intein_Nterm"/>
    <property type="match status" value="1"/>
</dbReference>
<sequence length="984" mass="108513">MSYEPLHHKYRPKSFAQLVGQEAIATTLTNAIGTSKIAPAYLFTGPRGTGKTSSARILAKSLNCLKSDKPTADPCGVCNVCQGITKGYSLDVIEIDAASNTGVDNIRELIEKAQFAPVECRYKVYVIDECLTGDSLVLTDEGLHRIDDPKIKGKKVLSYNDSLGKWEFKKVVRWLDQGERQTLVIKTTNREIRCTGNHLIRTNQGWIPAKDVKEGVKILSPVNVDVASSFINLVSMDAPEDSLEGISLKATHLGKNHTTYNLFLNKRNYSGLCVPADVAKNLISLHFVHKFNCTQKDSLGWKINSLPLGSQQWDIQPQQSFTPEVVQQKHTTTYTWVQAPVENGSQTLNNIPSHQWITSLETVESVRLAGFERVYDIEVADNHNFVANGLLVHNCHMLSNQAFNALLKTLEEPPKHVVFVLATTDPQRVLPTIISRCQRFDFRRIQLEAMVKHLSDIASKENINISPDAVTLVAQLSQGGLRDAESLLDQLALLPGEVTPDKVWDLVGTVSEQDLLKLLNAIAQDKPEAVLDYTHHILDRGREPLTVLQNLAAFYRDLLIAKTAPNRHDLVACTQQTWKALVEFAQNWHTTTILTGQKHLREAEVQIKNSTQPRLWLEVTLLGLLPSATNIQPQAPNVAPAVSYKYPSAIVTSSTPNNGQTNHNSGNHHQPAVPNQAVTSSTPNNGQINHNSVNHHQPAVPNQAVTSSTPDNGQINHNSGNHHQPTVPNQAVTSSTPDNGQINHNSATNSVSLPTPETPAPTNNQPATSEVVETPQYDLTQVWQQVLANFQPISRRELLRQMCQLIEFDGTVAYIAIKQAWFEKVKSDLPIIVVAFQQTFQREVKVNLEKATSLNSNPGKKAPARQDSTRPQQPPTPISNGQIPPPAPVPQLVTPQPAPTPPVKTESASRNGNGHVNGNGVKSMPPPLTQTPPPNWEPDEVAIAAQRLAEFFNGQIIRFTDDSPEFSDSMATPEWAEESEVDDE</sequence>
<dbReference type="GO" id="GO:0003677">
    <property type="term" value="F:DNA binding"/>
    <property type="evidence" value="ECO:0007669"/>
    <property type="project" value="InterPro"/>
</dbReference>
<dbReference type="GO" id="GO:0005524">
    <property type="term" value="F:ATP binding"/>
    <property type="evidence" value="ECO:0007669"/>
    <property type="project" value="UniProtKB-KW"/>
</dbReference>
<evidence type="ECO:0000256" key="11">
    <source>
        <dbReference type="ARBA" id="ARBA00022932"/>
    </source>
</evidence>
<evidence type="ECO:0000256" key="4">
    <source>
        <dbReference type="ARBA" id="ARBA00022695"/>
    </source>
</evidence>
<keyword evidence="11" id="KW-0239">DNA-directed DNA polymerase</keyword>
<evidence type="ECO:0000256" key="9">
    <source>
        <dbReference type="ARBA" id="ARBA00022833"/>
    </source>
</evidence>
<dbReference type="Pfam" id="PF23007">
    <property type="entry name" value="DnaA_N-like_STI"/>
    <property type="match status" value="1"/>
</dbReference>
<dbReference type="FunFam" id="1.10.8.60:FF:000013">
    <property type="entry name" value="DNA polymerase III subunit gamma/tau"/>
    <property type="match status" value="1"/>
</dbReference>
<dbReference type="Gene3D" id="1.10.8.60">
    <property type="match status" value="1"/>
</dbReference>
<dbReference type="PROSITE" id="PS50817">
    <property type="entry name" value="INTEIN_N_TER"/>
    <property type="match status" value="1"/>
</dbReference>
<dbReference type="RefSeq" id="WP_099070312.1">
    <property type="nucleotide sequence ID" value="NZ_LAHD01000060.1"/>
</dbReference>
<proteinExistence type="inferred from homology"/>
<dbReference type="CDD" id="cd00081">
    <property type="entry name" value="Hint"/>
    <property type="match status" value="1"/>
</dbReference>
<dbReference type="InterPro" id="IPR030934">
    <property type="entry name" value="Intein_C"/>
</dbReference>
<evidence type="ECO:0000256" key="7">
    <source>
        <dbReference type="ARBA" id="ARBA00022741"/>
    </source>
</evidence>
<evidence type="ECO:0000256" key="13">
    <source>
        <dbReference type="ARBA" id="ARBA00023054"/>
    </source>
</evidence>
<dbReference type="FunFam" id="3.40.50.300:FF:000014">
    <property type="entry name" value="DNA polymerase III subunit gamma/tau"/>
    <property type="match status" value="1"/>
</dbReference>
<dbReference type="NCBIfam" id="TIGR01128">
    <property type="entry name" value="holA"/>
    <property type="match status" value="1"/>
</dbReference>
<dbReference type="GO" id="GO:0006261">
    <property type="term" value="P:DNA-templated DNA replication"/>
    <property type="evidence" value="ECO:0007669"/>
    <property type="project" value="TreeGrafter"/>
</dbReference>
<dbReference type="Pfam" id="PF22608">
    <property type="entry name" value="DNAX_ATPase_lid"/>
    <property type="match status" value="1"/>
</dbReference>
<comment type="caution">
    <text evidence="19">The sequence shown here is derived from an EMBL/GenBank/DDBJ whole genome shotgun (WGS) entry which is preliminary data.</text>
</comment>
<keyword evidence="13" id="KW-0175">Coiled coil</keyword>
<evidence type="ECO:0000256" key="2">
    <source>
        <dbReference type="ARBA" id="ARBA00012417"/>
    </source>
</evidence>
<feature type="region of interest" description="Disordered" evidence="15">
    <location>
        <begin position="956"/>
        <end position="984"/>
    </location>
</feature>
<evidence type="ECO:0000256" key="8">
    <source>
        <dbReference type="ARBA" id="ARBA00022813"/>
    </source>
</evidence>
<reference evidence="19 20" key="1">
    <citation type="submission" date="2015-02" db="EMBL/GenBank/DDBJ databases">
        <title>Nostoc linckia genome annotation.</title>
        <authorList>
            <person name="Zhou Z."/>
        </authorList>
    </citation>
    <scope>NUCLEOTIDE SEQUENCE [LARGE SCALE GENOMIC DNA]</scope>
    <source>
        <strain evidence="20">z8</strain>
    </source>
</reference>
<dbReference type="InterPro" id="IPR050238">
    <property type="entry name" value="DNA_Rep/Repair_Clamp_Loader"/>
</dbReference>
<dbReference type="InterPro" id="IPR003593">
    <property type="entry name" value="AAA+_ATPase"/>
</dbReference>
<dbReference type="SMART" id="SM00306">
    <property type="entry name" value="HintN"/>
    <property type="match status" value="1"/>
</dbReference>
<evidence type="ECO:0000313" key="20">
    <source>
        <dbReference type="Proteomes" id="UP000222310"/>
    </source>
</evidence>
<dbReference type="GO" id="GO:0003887">
    <property type="term" value="F:DNA-directed DNA polymerase activity"/>
    <property type="evidence" value="ECO:0007669"/>
    <property type="project" value="UniProtKB-KW"/>
</dbReference>
<feature type="compositionally biased region" description="Polar residues" evidence="15">
    <location>
        <begin position="676"/>
        <end position="695"/>
    </location>
</feature>
<keyword evidence="12" id="KW-0651">Protein splicing</keyword>
<dbReference type="InterPro" id="IPR012763">
    <property type="entry name" value="DNA_pol_III_sug/sutau_N"/>
</dbReference>
<protein>
    <recommendedName>
        <fullName evidence="2">DNA-directed DNA polymerase</fullName>
        <ecNumber evidence="2">2.7.7.7</ecNumber>
    </recommendedName>
</protein>
<feature type="region of interest" description="Disordered" evidence="15">
    <location>
        <begin position="851"/>
        <end position="937"/>
    </location>
</feature>
<name>A0A9Q6EK35_NOSLI</name>
<dbReference type="Gene3D" id="2.170.16.10">
    <property type="entry name" value="Hedgehog/Intein (Hint) domain"/>
    <property type="match status" value="2"/>
</dbReference>
<evidence type="ECO:0000259" key="18">
    <source>
        <dbReference type="SMART" id="SM00382"/>
    </source>
</evidence>
<evidence type="ECO:0000256" key="1">
    <source>
        <dbReference type="ARBA" id="ARBA00006360"/>
    </source>
</evidence>
<dbReference type="CDD" id="cd18137">
    <property type="entry name" value="HLD_clamp_pol_III_gamma_tau"/>
    <property type="match status" value="1"/>
</dbReference>
<evidence type="ECO:0000256" key="15">
    <source>
        <dbReference type="SAM" id="MobiDB-lite"/>
    </source>
</evidence>
<comment type="similarity">
    <text evidence="1">Belongs to the DnaX/STICHEL family.</text>
</comment>
<dbReference type="InterPro" id="IPR036844">
    <property type="entry name" value="Hint_dom_sf"/>
</dbReference>
<feature type="compositionally biased region" description="Polar residues" evidence="15">
    <location>
        <begin position="652"/>
        <end position="668"/>
    </location>
</feature>
<dbReference type="InterPro" id="IPR045085">
    <property type="entry name" value="HLD_clamp_pol_III_gamma_tau"/>
</dbReference>
<dbReference type="GO" id="GO:0016539">
    <property type="term" value="P:intein-mediated protein splicing"/>
    <property type="evidence" value="ECO:0007669"/>
    <property type="project" value="InterPro"/>
</dbReference>
<evidence type="ECO:0000256" key="10">
    <source>
        <dbReference type="ARBA" id="ARBA00022840"/>
    </source>
</evidence>
<feature type="compositionally biased region" description="Polar residues" evidence="15">
    <location>
        <begin position="703"/>
        <end position="768"/>
    </location>
</feature>
<dbReference type="SUPFAM" id="SSF52540">
    <property type="entry name" value="P-loop containing nucleoside triphosphate hydrolases"/>
    <property type="match status" value="2"/>
</dbReference>
<dbReference type="GO" id="GO:0009360">
    <property type="term" value="C:DNA polymerase III complex"/>
    <property type="evidence" value="ECO:0007669"/>
    <property type="project" value="InterPro"/>
</dbReference>
<dbReference type="SMART" id="SM00305">
    <property type="entry name" value="HintC"/>
    <property type="match status" value="1"/>
</dbReference>
<keyword evidence="10" id="KW-0067">ATP-binding</keyword>
<keyword evidence="8" id="KW-0068">Autocatalytic cleavage</keyword>
<dbReference type="Gene3D" id="1.20.272.10">
    <property type="match status" value="1"/>
</dbReference>
<evidence type="ECO:0000256" key="12">
    <source>
        <dbReference type="ARBA" id="ARBA00023000"/>
    </source>
</evidence>
<dbReference type="InterPro" id="IPR003587">
    <property type="entry name" value="Hint_dom_N"/>
</dbReference>
<dbReference type="AlphaFoldDB" id="A0A9Q6EK35"/>
<dbReference type="CDD" id="cd00009">
    <property type="entry name" value="AAA"/>
    <property type="match status" value="1"/>
</dbReference>
<dbReference type="Pfam" id="PF13177">
    <property type="entry name" value="DNA_pol3_delta2"/>
    <property type="match status" value="2"/>
</dbReference>
<dbReference type="InterPro" id="IPR006142">
    <property type="entry name" value="INTEIN"/>
</dbReference>
<dbReference type="NCBIfam" id="TIGR01443">
    <property type="entry name" value="intein_Cterm"/>
    <property type="match status" value="1"/>
</dbReference>
<dbReference type="Gene3D" id="3.40.50.300">
    <property type="entry name" value="P-loop containing nucleotide triphosphate hydrolases"/>
    <property type="match status" value="2"/>
</dbReference>
<feature type="region of interest" description="Disordered" evidence="15">
    <location>
        <begin position="652"/>
        <end position="768"/>
    </location>
</feature>
<dbReference type="InterPro" id="IPR005790">
    <property type="entry name" value="DNA_polIII_delta"/>
</dbReference>
<evidence type="ECO:0000256" key="3">
    <source>
        <dbReference type="ARBA" id="ARBA00022679"/>
    </source>
</evidence>
<dbReference type="Proteomes" id="UP000222310">
    <property type="component" value="Unassembled WGS sequence"/>
</dbReference>
<feature type="compositionally biased region" description="Pro residues" evidence="15">
    <location>
        <begin position="872"/>
        <end position="889"/>
    </location>
</feature>
<dbReference type="SMART" id="SM00382">
    <property type="entry name" value="AAA"/>
    <property type="match status" value="1"/>
</dbReference>
<accession>A0A9Q6EK35</accession>
<keyword evidence="7" id="KW-0547">Nucleotide-binding</keyword>
<dbReference type="PROSITE" id="PS50818">
    <property type="entry name" value="INTEIN_C_TER"/>
    <property type="match status" value="1"/>
</dbReference>
<dbReference type="SUPFAM" id="SSF48019">
    <property type="entry name" value="post-AAA+ oligomerization domain-like"/>
    <property type="match status" value="1"/>
</dbReference>
<dbReference type="PANTHER" id="PTHR11669">
    <property type="entry name" value="REPLICATION FACTOR C / DNA POLYMERASE III GAMMA-TAU SUBUNIT"/>
    <property type="match status" value="1"/>
</dbReference>
<feature type="domain" description="Hint" evidence="17">
    <location>
        <begin position="128"/>
        <end position="222"/>
    </location>
</feature>
<dbReference type="EC" id="2.7.7.7" evidence="2"/>
<dbReference type="InterPro" id="IPR022754">
    <property type="entry name" value="DNA_pol_III_gamma-3"/>
</dbReference>
<dbReference type="InterPro" id="IPR003586">
    <property type="entry name" value="Hint_dom_C"/>
</dbReference>
<keyword evidence="9" id="KW-0862">Zinc</keyword>